<dbReference type="EMBL" id="VSSQ01080684">
    <property type="protein sequence ID" value="MPN29822.1"/>
    <property type="molecule type" value="Genomic_DNA"/>
</dbReference>
<name>A0A645GUZ9_9ZZZZ</name>
<reference evidence="1" key="1">
    <citation type="submission" date="2019-08" db="EMBL/GenBank/DDBJ databases">
        <authorList>
            <person name="Kucharzyk K."/>
            <person name="Murdoch R.W."/>
            <person name="Higgins S."/>
            <person name="Loffler F."/>
        </authorList>
    </citation>
    <scope>NUCLEOTIDE SEQUENCE</scope>
</reference>
<evidence type="ECO:0000313" key="1">
    <source>
        <dbReference type="EMBL" id="MPN29822.1"/>
    </source>
</evidence>
<organism evidence="1">
    <name type="scientific">bioreactor metagenome</name>
    <dbReference type="NCBI Taxonomy" id="1076179"/>
    <lineage>
        <taxon>unclassified sequences</taxon>
        <taxon>metagenomes</taxon>
        <taxon>ecological metagenomes</taxon>
    </lineage>
</organism>
<proteinExistence type="predicted"/>
<protein>
    <submittedName>
        <fullName evidence="1">Uncharacterized protein</fullName>
    </submittedName>
</protein>
<comment type="caution">
    <text evidence="1">The sequence shown here is derived from an EMBL/GenBank/DDBJ whole genome shotgun (WGS) entry which is preliminary data.</text>
</comment>
<dbReference type="AlphaFoldDB" id="A0A645GUZ9"/>
<gene>
    <name evidence="1" type="ORF">SDC9_177275</name>
</gene>
<accession>A0A645GUZ9</accession>
<sequence>MQVGEIGVLQENMDLVPLELIGRQDRDDIFNIRLAGNVAGQGLFAVIITAAAAGTGGDLMPAFNICIPVAGKDRGTLTQDDGFHIQNTIWQA</sequence>